<dbReference type="Proteomes" id="UP001300012">
    <property type="component" value="Unassembled WGS sequence"/>
</dbReference>
<evidence type="ECO:0000313" key="3">
    <source>
        <dbReference type="Proteomes" id="UP001300012"/>
    </source>
</evidence>
<feature type="transmembrane region" description="Helical" evidence="1">
    <location>
        <begin position="21"/>
        <end position="43"/>
    </location>
</feature>
<keyword evidence="1" id="KW-0812">Transmembrane</keyword>
<keyword evidence="1" id="KW-0472">Membrane</keyword>
<feature type="transmembrane region" description="Helical" evidence="1">
    <location>
        <begin position="55"/>
        <end position="75"/>
    </location>
</feature>
<keyword evidence="1" id="KW-1133">Transmembrane helix</keyword>
<reference evidence="2 3" key="1">
    <citation type="submission" date="2022-08" db="EMBL/GenBank/DDBJ databases">
        <title>Paenibacillus endoradicis sp. nov., Paenibacillus radicibacter sp. nov and Paenibacillus pararadicis sp. nov., three cold-adapted plant growth-promoting bacteria isolated from root of Larix gmelinii in Great Khingan.</title>
        <authorList>
            <person name="Xue H."/>
        </authorList>
    </citation>
    <scope>NUCLEOTIDE SEQUENCE [LARGE SCALE GENOMIC DNA]</scope>
    <source>
        <strain evidence="2 3">N5-1-1-5</strain>
    </source>
</reference>
<evidence type="ECO:0000313" key="2">
    <source>
        <dbReference type="EMBL" id="MCR8631025.1"/>
    </source>
</evidence>
<sequence length="87" mass="10390">MSKMTAEQAKKWGKRRMMGKSKYVMFYGVVTWGIILAALFTGMEWMTQQTFTTSWLYIRLVVFGILGFFIANFRWDARERMFHSQSR</sequence>
<protein>
    <submittedName>
        <fullName evidence="2">Uncharacterized protein</fullName>
    </submittedName>
</protein>
<gene>
    <name evidence="2" type="ORF">NV381_07400</name>
</gene>
<proteinExistence type="predicted"/>
<comment type="caution">
    <text evidence="2">The sequence shown here is derived from an EMBL/GenBank/DDBJ whole genome shotgun (WGS) entry which is preliminary data.</text>
</comment>
<organism evidence="2 3">
    <name type="scientific">Paenibacillus radicis</name>
    <name type="common">ex Xue et al. 2023</name>
    <dbReference type="NCBI Taxonomy" id="2972489"/>
    <lineage>
        <taxon>Bacteria</taxon>
        <taxon>Bacillati</taxon>
        <taxon>Bacillota</taxon>
        <taxon>Bacilli</taxon>
        <taxon>Bacillales</taxon>
        <taxon>Paenibacillaceae</taxon>
        <taxon>Paenibacillus</taxon>
    </lineage>
</organism>
<keyword evidence="3" id="KW-1185">Reference proteome</keyword>
<accession>A0ABT1YE29</accession>
<name>A0ABT1YE29_9BACL</name>
<evidence type="ECO:0000256" key="1">
    <source>
        <dbReference type="SAM" id="Phobius"/>
    </source>
</evidence>
<dbReference type="EMBL" id="JANQBD010000004">
    <property type="protein sequence ID" value="MCR8631025.1"/>
    <property type="molecule type" value="Genomic_DNA"/>
</dbReference>
<dbReference type="RefSeq" id="WP_258212627.1">
    <property type="nucleotide sequence ID" value="NZ_JANQBD010000004.1"/>
</dbReference>